<evidence type="ECO:0000313" key="3">
    <source>
        <dbReference type="Proteomes" id="UP000001190"/>
    </source>
</evidence>
<dbReference type="AlphaFoldDB" id="B2HPF5"/>
<dbReference type="RefSeq" id="WP_012395493.1">
    <property type="nucleotide sequence ID" value="NC_010612.1"/>
</dbReference>
<dbReference type="EMBL" id="CP000854">
    <property type="protein sequence ID" value="ACC42307.1"/>
    <property type="molecule type" value="Genomic_DNA"/>
</dbReference>
<dbReference type="OrthoDB" id="7605636at2"/>
<sequence length="105" mass="11246">MALIGEHTVYLRDDDGTVHTFLPGQRVPAWAAKQMGPHCFAKDQPDEEVADFSRGGGEGPPPRAGAGSGRGAWADYAAAHGIDVDEDWKRDQIIDACEDKGIAVE</sequence>
<feature type="region of interest" description="Disordered" evidence="1">
    <location>
        <begin position="41"/>
        <end position="71"/>
    </location>
</feature>
<gene>
    <name evidence="2" type="ordered locus">MMAR_3895</name>
</gene>
<organism evidence="2 3">
    <name type="scientific">Mycobacterium marinum (strain ATCC BAA-535 / M)</name>
    <dbReference type="NCBI Taxonomy" id="216594"/>
    <lineage>
        <taxon>Bacteria</taxon>
        <taxon>Bacillati</taxon>
        <taxon>Actinomycetota</taxon>
        <taxon>Actinomycetes</taxon>
        <taxon>Mycobacteriales</taxon>
        <taxon>Mycobacteriaceae</taxon>
        <taxon>Mycobacterium</taxon>
        <taxon>Mycobacterium ulcerans group</taxon>
    </lineage>
</organism>
<dbReference type="STRING" id="216594.MMAR_3895"/>
<proteinExistence type="predicted"/>
<accession>B2HPF5</accession>
<name>B2HPF5_MYCMM</name>
<dbReference type="KEGG" id="mmi:MMAR_3895"/>
<dbReference type="HOGENOM" id="CLU_2233551_0_0_11"/>
<dbReference type="Proteomes" id="UP000001190">
    <property type="component" value="Chromosome"/>
</dbReference>
<dbReference type="eggNOG" id="ENOG5032EPE">
    <property type="taxonomic scope" value="Bacteria"/>
</dbReference>
<keyword evidence="3" id="KW-1185">Reference proteome</keyword>
<evidence type="ECO:0000256" key="1">
    <source>
        <dbReference type="SAM" id="MobiDB-lite"/>
    </source>
</evidence>
<protein>
    <submittedName>
        <fullName evidence="2">Conserved hypothetical phage-related protein</fullName>
    </submittedName>
</protein>
<evidence type="ECO:0000313" key="2">
    <source>
        <dbReference type="EMBL" id="ACC42307.1"/>
    </source>
</evidence>
<reference evidence="2 3" key="1">
    <citation type="journal article" date="2008" name="Genome Res.">
        <title>Insights from the complete genome sequence of Mycobacterium marinum on the evolution of Mycobacterium tuberculosis.</title>
        <authorList>
            <person name="Stinear T.P."/>
            <person name="Seemann T."/>
            <person name="Harrison P.F."/>
            <person name="Jenkin G.A."/>
            <person name="Davies J.K."/>
            <person name="Johnson P.D."/>
            <person name="Abdellah Z."/>
            <person name="Arrowsmith C."/>
            <person name="Chillingworth T."/>
            <person name="Churcher C."/>
            <person name="Clarke K."/>
            <person name="Cronin A."/>
            <person name="Davis P."/>
            <person name="Goodhead I."/>
            <person name="Holroyd N."/>
            <person name="Jagels K."/>
            <person name="Lord A."/>
            <person name="Moule S."/>
            <person name="Mungall K."/>
            <person name="Norbertczak H."/>
            <person name="Quail M.A."/>
            <person name="Rabbinowitsch E."/>
            <person name="Walker D."/>
            <person name="White B."/>
            <person name="Whitehead S."/>
            <person name="Small P.L."/>
            <person name="Brosch R."/>
            <person name="Ramakrishnan L."/>
            <person name="Fischbach M.A."/>
            <person name="Parkhill J."/>
            <person name="Cole S.T."/>
        </authorList>
    </citation>
    <scope>NUCLEOTIDE SEQUENCE [LARGE SCALE GENOMIC DNA]</scope>
    <source>
        <strain evidence="3">ATCC BAA-535 / M</strain>
    </source>
</reference>